<dbReference type="Proteomes" id="UP000299102">
    <property type="component" value="Unassembled WGS sequence"/>
</dbReference>
<keyword evidence="2" id="KW-1185">Reference proteome</keyword>
<proteinExistence type="predicted"/>
<organism evidence="1 2">
    <name type="scientific">Eumeta variegata</name>
    <name type="common">Bagworm moth</name>
    <name type="synonym">Eumeta japonica</name>
    <dbReference type="NCBI Taxonomy" id="151549"/>
    <lineage>
        <taxon>Eukaryota</taxon>
        <taxon>Metazoa</taxon>
        <taxon>Ecdysozoa</taxon>
        <taxon>Arthropoda</taxon>
        <taxon>Hexapoda</taxon>
        <taxon>Insecta</taxon>
        <taxon>Pterygota</taxon>
        <taxon>Neoptera</taxon>
        <taxon>Endopterygota</taxon>
        <taxon>Lepidoptera</taxon>
        <taxon>Glossata</taxon>
        <taxon>Ditrysia</taxon>
        <taxon>Tineoidea</taxon>
        <taxon>Psychidae</taxon>
        <taxon>Oiketicinae</taxon>
        <taxon>Eumeta</taxon>
    </lineage>
</organism>
<evidence type="ECO:0000313" key="1">
    <source>
        <dbReference type="EMBL" id="GBP71816.1"/>
    </source>
</evidence>
<gene>
    <name evidence="1" type="ORF">EVAR_88671_1</name>
</gene>
<protein>
    <submittedName>
        <fullName evidence="1">Uncharacterized protein</fullName>
    </submittedName>
</protein>
<evidence type="ECO:0000313" key="2">
    <source>
        <dbReference type="Proteomes" id="UP000299102"/>
    </source>
</evidence>
<comment type="caution">
    <text evidence="1">The sequence shown here is derived from an EMBL/GenBank/DDBJ whole genome shotgun (WGS) entry which is preliminary data.</text>
</comment>
<dbReference type="EMBL" id="BGZK01001122">
    <property type="protein sequence ID" value="GBP71816.1"/>
    <property type="molecule type" value="Genomic_DNA"/>
</dbReference>
<dbReference type="AlphaFoldDB" id="A0A4C1Y7B6"/>
<accession>A0A4C1Y7B6</accession>
<reference evidence="1 2" key="1">
    <citation type="journal article" date="2019" name="Commun. Biol.">
        <title>The bagworm genome reveals a unique fibroin gene that provides high tensile strength.</title>
        <authorList>
            <person name="Kono N."/>
            <person name="Nakamura H."/>
            <person name="Ohtoshi R."/>
            <person name="Tomita M."/>
            <person name="Numata K."/>
            <person name="Arakawa K."/>
        </authorList>
    </citation>
    <scope>NUCLEOTIDE SEQUENCE [LARGE SCALE GENOMIC DNA]</scope>
</reference>
<name>A0A4C1Y7B6_EUMVA</name>
<sequence>MCTIFSVCLSTSVPFPRRAQSLTVFALLTTLKQGGEIDEIQTGFARGVLLSPRGGARRSRDRRVPDACATPHRVLFSNCDNDLAGKGGHAKSTLEILHANFILFAG</sequence>